<organism evidence="1 2">
    <name type="scientific">Drosophila albomicans</name>
    <name type="common">Fruit fly</name>
    <dbReference type="NCBI Taxonomy" id="7291"/>
    <lineage>
        <taxon>Eukaryota</taxon>
        <taxon>Metazoa</taxon>
        <taxon>Ecdysozoa</taxon>
        <taxon>Arthropoda</taxon>
        <taxon>Hexapoda</taxon>
        <taxon>Insecta</taxon>
        <taxon>Pterygota</taxon>
        <taxon>Neoptera</taxon>
        <taxon>Endopterygota</taxon>
        <taxon>Diptera</taxon>
        <taxon>Brachycera</taxon>
        <taxon>Muscomorpha</taxon>
        <taxon>Ephydroidea</taxon>
        <taxon>Drosophilidae</taxon>
        <taxon>Drosophila</taxon>
    </lineage>
</organism>
<proteinExistence type="predicted"/>
<dbReference type="AlphaFoldDB" id="A0A9C6SP99"/>
<reference evidence="2" key="1">
    <citation type="submission" date="2025-08" db="UniProtKB">
        <authorList>
            <consortium name="RefSeq"/>
        </authorList>
    </citation>
    <scope>IDENTIFICATION</scope>
    <source>
        <strain evidence="2">15112-1751.03</strain>
        <tissue evidence="2">Whole Adult</tissue>
    </source>
</reference>
<evidence type="ECO:0000313" key="1">
    <source>
        <dbReference type="Proteomes" id="UP000515160"/>
    </source>
</evidence>
<gene>
    <name evidence="2" type="primary">LOC117566740</name>
</gene>
<sequence length="115" mass="13503">MRNINNATVNIKLMRDNHGYKPYFFNLTFDGCNYMKNQKSPFINLFYKPLKETSSFNHSCPYGHDIIVDKLWTGNHEADFLKYLPVPNGDYMLPFTVYSNNLELLTIQVFVHLTT</sequence>
<keyword evidence="1" id="KW-1185">Reference proteome</keyword>
<dbReference type="SMART" id="SM00697">
    <property type="entry name" value="DM8"/>
    <property type="match status" value="1"/>
</dbReference>
<evidence type="ECO:0000313" key="2">
    <source>
        <dbReference type="RefSeq" id="XP_051859565.1"/>
    </source>
</evidence>
<dbReference type="RefSeq" id="XP_051859565.1">
    <property type="nucleotide sequence ID" value="XM_052003605.1"/>
</dbReference>
<dbReference type="InterPro" id="IPR010512">
    <property type="entry name" value="DUF1091"/>
</dbReference>
<dbReference type="PANTHER" id="PTHR20898:SF0">
    <property type="entry name" value="DAEDALUS ON 3-RELATED"/>
    <property type="match status" value="1"/>
</dbReference>
<protein>
    <submittedName>
        <fullName evidence="2">Uncharacterized protein LOC117566740</fullName>
    </submittedName>
</protein>
<name>A0A9C6SP99_DROAB</name>
<dbReference type="Pfam" id="PF06477">
    <property type="entry name" value="DUF1091"/>
    <property type="match status" value="1"/>
</dbReference>
<accession>A0A9C6SP99</accession>
<dbReference type="GeneID" id="117566740"/>
<dbReference type="OrthoDB" id="7842926at2759"/>
<dbReference type="PANTHER" id="PTHR20898">
    <property type="entry name" value="DAEDALUS ON 3-RELATED-RELATED"/>
    <property type="match status" value="1"/>
</dbReference>
<dbReference type="Proteomes" id="UP000515160">
    <property type="component" value="Chromosome 3"/>
</dbReference>